<evidence type="ECO:0000313" key="2">
    <source>
        <dbReference type="Proteomes" id="UP000474967"/>
    </source>
</evidence>
<dbReference type="AlphaFoldDB" id="A0A6L9XWV4"/>
<evidence type="ECO:0000313" key="1">
    <source>
        <dbReference type="EMBL" id="NEN05853.1"/>
    </source>
</evidence>
<protein>
    <submittedName>
        <fullName evidence="1">Uncharacterized protein</fullName>
    </submittedName>
</protein>
<keyword evidence="2" id="KW-1185">Reference proteome</keyword>
<dbReference type="Proteomes" id="UP000474967">
    <property type="component" value="Unassembled WGS sequence"/>
</dbReference>
<dbReference type="EMBL" id="JAAGWY010000002">
    <property type="protein sequence ID" value="NEN05853.1"/>
    <property type="molecule type" value="Genomic_DNA"/>
</dbReference>
<reference evidence="1 2" key="1">
    <citation type="journal article" date="2014" name="J. Microbiol.">
        <title>Diaminobutyricibacter tongyongensis gen. nov., sp. nov. and Homoserinibacter gongjuensis gen. nov., sp. nov. belong to the family Microbacteriaceae.</title>
        <authorList>
            <person name="Kim S.J."/>
            <person name="Ahn J.H."/>
            <person name="Weon H.Y."/>
            <person name="Hamada M."/>
            <person name="Suzuki K."/>
            <person name="Kwon S.W."/>
        </authorList>
    </citation>
    <scope>NUCLEOTIDE SEQUENCE [LARGE SCALE GENOMIC DNA]</scope>
    <source>
        <strain evidence="1 2">NBRC 108724</strain>
    </source>
</reference>
<comment type="caution">
    <text evidence="1">The sequence shown here is derived from an EMBL/GenBank/DDBJ whole genome shotgun (WGS) entry which is preliminary data.</text>
</comment>
<gene>
    <name evidence="1" type="ORF">G3T36_08200</name>
</gene>
<accession>A0A6L9XWV4</accession>
<sequence length="125" mass="13255">MSEADEGRERDSTTIAVSLQGQPILDELTKGLGYFSTELAAFLACAALALALELEPVTDLGPTGPTKWNRGSGAISEWAKLAEWYVPTDEPVRALRSCGEAGLRHVGAQLKHGLSLSEIFIAGAD</sequence>
<dbReference type="RefSeq" id="WP_163289211.1">
    <property type="nucleotide sequence ID" value="NZ_JAAGWY010000002.1"/>
</dbReference>
<proteinExistence type="predicted"/>
<name>A0A6L9XWV4_9MICO</name>
<organism evidence="1 2">
    <name type="scientific">Leifsonia tongyongensis</name>
    <dbReference type="NCBI Taxonomy" id="1268043"/>
    <lineage>
        <taxon>Bacteria</taxon>
        <taxon>Bacillati</taxon>
        <taxon>Actinomycetota</taxon>
        <taxon>Actinomycetes</taxon>
        <taxon>Micrococcales</taxon>
        <taxon>Microbacteriaceae</taxon>
        <taxon>Leifsonia</taxon>
    </lineage>
</organism>